<dbReference type="EMBL" id="BMXG01000017">
    <property type="protein sequence ID" value="GHC07315.1"/>
    <property type="molecule type" value="Genomic_DNA"/>
</dbReference>
<dbReference type="Proteomes" id="UP000642829">
    <property type="component" value="Unassembled WGS sequence"/>
</dbReference>
<dbReference type="AlphaFoldDB" id="A0A8J3DBU3"/>
<reference evidence="2" key="2">
    <citation type="submission" date="2020-09" db="EMBL/GenBank/DDBJ databases">
        <authorList>
            <person name="Sun Q."/>
            <person name="Kim S."/>
        </authorList>
    </citation>
    <scope>NUCLEOTIDE SEQUENCE</scope>
    <source>
        <strain evidence="2">KCTC 12870</strain>
    </source>
</reference>
<accession>A0A8J3DBU3</accession>
<dbReference type="Pfam" id="PF18818">
    <property type="entry name" value="MPTase-PolyVal"/>
    <property type="match status" value="1"/>
</dbReference>
<name>A0A8J3DBU3_9BACT</name>
<organism evidence="2 3">
    <name type="scientific">Cerasicoccus arenae</name>
    <dbReference type="NCBI Taxonomy" id="424488"/>
    <lineage>
        <taxon>Bacteria</taxon>
        <taxon>Pseudomonadati</taxon>
        <taxon>Verrucomicrobiota</taxon>
        <taxon>Opitutia</taxon>
        <taxon>Puniceicoccales</taxon>
        <taxon>Cerasicoccaceae</taxon>
        <taxon>Cerasicoccus</taxon>
    </lineage>
</organism>
<dbReference type="RefSeq" id="WP_189515807.1">
    <property type="nucleotide sequence ID" value="NZ_BMXG01000017.1"/>
</dbReference>
<dbReference type="InterPro" id="IPR041459">
    <property type="entry name" value="MPTase-PolyVal"/>
</dbReference>
<feature type="domain" description="Polyvalent protein metallopeptidase" evidence="1">
    <location>
        <begin position="7"/>
        <end position="51"/>
    </location>
</feature>
<comment type="caution">
    <text evidence="2">The sequence shown here is derived from an EMBL/GenBank/DDBJ whole genome shotgun (WGS) entry which is preliminary data.</text>
</comment>
<evidence type="ECO:0000313" key="3">
    <source>
        <dbReference type="Proteomes" id="UP000642829"/>
    </source>
</evidence>
<evidence type="ECO:0000313" key="2">
    <source>
        <dbReference type="EMBL" id="GHC07315.1"/>
    </source>
</evidence>
<protein>
    <recommendedName>
        <fullName evidence="1">Polyvalent protein metallopeptidase domain-containing protein</fullName>
    </recommendedName>
</protein>
<keyword evidence="3" id="KW-1185">Reference proteome</keyword>
<sequence length="54" mass="6386">MTEWTDGPEIRHGMRDATYFPLLDVIGLPNRESFTSAPEYYSKLFYEMGRYADF</sequence>
<reference evidence="2" key="1">
    <citation type="journal article" date="2014" name="Int. J. Syst. Evol. Microbiol.">
        <title>Complete genome sequence of Corynebacterium casei LMG S-19264T (=DSM 44701T), isolated from a smear-ripened cheese.</title>
        <authorList>
            <consortium name="US DOE Joint Genome Institute (JGI-PGF)"/>
            <person name="Walter F."/>
            <person name="Albersmeier A."/>
            <person name="Kalinowski J."/>
            <person name="Ruckert C."/>
        </authorList>
    </citation>
    <scope>NUCLEOTIDE SEQUENCE</scope>
    <source>
        <strain evidence="2">KCTC 12870</strain>
    </source>
</reference>
<proteinExistence type="predicted"/>
<gene>
    <name evidence="2" type="ORF">GCM10007047_25540</name>
</gene>
<evidence type="ECO:0000259" key="1">
    <source>
        <dbReference type="Pfam" id="PF18818"/>
    </source>
</evidence>